<dbReference type="AlphaFoldDB" id="A0A8T4KXE6"/>
<sequence>MRKAGLFKNKLLLALLLAIFTALVLSALFEAGFLYSIQLKISDRLYSEKPGLREIVIVKIDDESIQEIGRWPWSRRVFAEFLQKIPESAVIGIDVSFFEKSNPEDDELLAQALQGRKAILAEEFKSFESIEGRLYGKEKLSPIEELDAEAGFVNLYTDFDGVSRSFPPAIKTAEGIEKGFALKIAEKFLETGLAASEGKKLAVFSASQESFQTYGFSEVLGGKVDAGELEGKIILVGATAPDLHDEIISPLNGGTVMPGVIAHANILQMLLKNESLSKMQDSEVLAIIFIFAIAVALLLARLKIWIAGIASVALAIGFLAFAVLRFENGVIMNIVFPALSIFATFGIVSAGFYVMEEKQKQWVKSIFGKYVSESVAKEILEKTSADEVRLGGSRKYVTILFADIRGFTSMSEKLQPEEVVELLNTYLSSMTKCVFENKGTLDKYIGDAIMAVFNAPLEQENHQLLAVKAALEMQKAVAELNAKLGKSLQYGIGVNSGFAVVGNIGSEKRLEYTAIGDSVNTASRLCGIAEGGQVLASLETFNAVKDKALAKKIGSLKVKNRKKPVMVFQILELKPEGLKD</sequence>
<evidence type="ECO:0000256" key="2">
    <source>
        <dbReference type="ARBA" id="ARBA00022475"/>
    </source>
</evidence>
<reference evidence="8" key="1">
    <citation type="submission" date="2021-03" db="EMBL/GenBank/DDBJ databases">
        <authorList>
            <person name="Jaffe A."/>
        </authorList>
    </citation>
    <scope>NUCLEOTIDE SEQUENCE</scope>
    <source>
        <strain evidence="8">RIFCSPLOWO2_01_FULL_43_13</strain>
    </source>
</reference>
<dbReference type="InterPro" id="IPR007890">
    <property type="entry name" value="CHASE2"/>
</dbReference>
<comment type="caution">
    <text evidence="8">The sequence shown here is derived from an EMBL/GenBank/DDBJ whole genome shotgun (WGS) entry which is preliminary data.</text>
</comment>
<dbReference type="GO" id="GO:0035556">
    <property type="term" value="P:intracellular signal transduction"/>
    <property type="evidence" value="ECO:0007669"/>
    <property type="project" value="InterPro"/>
</dbReference>
<proteinExistence type="predicted"/>
<dbReference type="SUPFAM" id="SSF55073">
    <property type="entry name" value="Nucleotide cyclase"/>
    <property type="match status" value="1"/>
</dbReference>
<dbReference type="Proteomes" id="UP000680185">
    <property type="component" value="Unassembled WGS sequence"/>
</dbReference>
<organism evidence="8 9">
    <name type="scientific">Candidatus Iainarchaeum sp</name>
    <dbReference type="NCBI Taxonomy" id="3101447"/>
    <lineage>
        <taxon>Archaea</taxon>
        <taxon>Candidatus Iainarchaeota</taxon>
        <taxon>Candidatus Iainarchaeia</taxon>
        <taxon>Candidatus Iainarchaeales</taxon>
        <taxon>Candidatus Iainarchaeaceae</taxon>
        <taxon>Candidatus Iainarchaeum</taxon>
    </lineage>
</organism>
<accession>A0A8T4KXE6</accession>
<feature type="transmembrane region" description="Helical" evidence="6">
    <location>
        <begin position="305"/>
        <end position="324"/>
    </location>
</feature>
<keyword evidence="5 6" id="KW-0472">Membrane</keyword>
<dbReference type="InterPro" id="IPR050697">
    <property type="entry name" value="Adenylyl/Guanylyl_Cyclase_3/4"/>
</dbReference>
<comment type="subcellular location">
    <subcellularLocation>
        <location evidence="1">Cell envelope</location>
    </subcellularLocation>
</comment>
<dbReference type="FunFam" id="3.30.70.1230:FF:000016">
    <property type="entry name" value="Adenylate/guanylate cyclase domain-containing protein"/>
    <property type="match status" value="1"/>
</dbReference>
<dbReference type="Pfam" id="PF05226">
    <property type="entry name" value="CHASE2"/>
    <property type="match status" value="1"/>
</dbReference>
<keyword evidence="3 6" id="KW-0812">Transmembrane</keyword>
<gene>
    <name evidence="8" type="ORF">J4478_05080</name>
</gene>
<evidence type="ECO:0000259" key="7">
    <source>
        <dbReference type="PROSITE" id="PS50125"/>
    </source>
</evidence>
<evidence type="ECO:0000256" key="1">
    <source>
        <dbReference type="ARBA" id="ARBA00004196"/>
    </source>
</evidence>
<dbReference type="SMART" id="SM01080">
    <property type="entry name" value="CHASE2"/>
    <property type="match status" value="1"/>
</dbReference>
<evidence type="ECO:0000313" key="9">
    <source>
        <dbReference type="Proteomes" id="UP000680185"/>
    </source>
</evidence>
<dbReference type="Pfam" id="PF00211">
    <property type="entry name" value="Guanylate_cyc"/>
    <property type="match status" value="1"/>
</dbReference>
<keyword evidence="2" id="KW-1003">Cell membrane</keyword>
<evidence type="ECO:0000256" key="4">
    <source>
        <dbReference type="ARBA" id="ARBA00022989"/>
    </source>
</evidence>
<dbReference type="PANTHER" id="PTHR43081">
    <property type="entry name" value="ADENYLATE CYCLASE, TERMINAL-DIFFERENTIATION SPECIFIC-RELATED"/>
    <property type="match status" value="1"/>
</dbReference>
<dbReference type="GO" id="GO:0003824">
    <property type="term" value="F:catalytic activity"/>
    <property type="evidence" value="ECO:0007669"/>
    <property type="project" value="UniProtKB-ARBA"/>
</dbReference>
<name>A0A8T4KXE6_9ARCH</name>
<evidence type="ECO:0000256" key="6">
    <source>
        <dbReference type="SAM" id="Phobius"/>
    </source>
</evidence>
<dbReference type="GO" id="GO:0006171">
    <property type="term" value="P:cAMP biosynthetic process"/>
    <property type="evidence" value="ECO:0007669"/>
    <property type="project" value="TreeGrafter"/>
</dbReference>
<feature type="domain" description="Guanylate cyclase" evidence="7">
    <location>
        <begin position="398"/>
        <end position="526"/>
    </location>
</feature>
<feature type="transmembrane region" description="Helical" evidence="6">
    <location>
        <begin position="284"/>
        <end position="300"/>
    </location>
</feature>
<dbReference type="InterPro" id="IPR029787">
    <property type="entry name" value="Nucleotide_cyclase"/>
</dbReference>
<keyword evidence="4 6" id="KW-1133">Transmembrane helix</keyword>
<evidence type="ECO:0000256" key="5">
    <source>
        <dbReference type="ARBA" id="ARBA00023136"/>
    </source>
</evidence>
<dbReference type="Gene3D" id="3.30.70.1230">
    <property type="entry name" value="Nucleotide cyclase"/>
    <property type="match status" value="1"/>
</dbReference>
<dbReference type="SMART" id="SM00044">
    <property type="entry name" value="CYCc"/>
    <property type="match status" value="1"/>
</dbReference>
<reference evidence="8" key="2">
    <citation type="submission" date="2021-05" db="EMBL/GenBank/DDBJ databases">
        <title>Protein family content uncovers lineage relationships and bacterial pathway maintenance mechanisms in DPANN archaea.</title>
        <authorList>
            <person name="Castelle C.J."/>
            <person name="Meheust R."/>
            <person name="Jaffe A.L."/>
            <person name="Seitz K."/>
            <person name="Gong X."/>
            <person name="Baker B.J."/>
            <person name="Banfield J.F."/>
        </authorList>
    </citation>
    <scope>NUCLEOTIDE SEQUENCE</scope>
    <source>
        <strain evidence="8">RIFCSPLOWO2_01_FULL_43_13</strain>
    </source>
</reference>
<evidence type="ECO:0000313" key="8">
    <source>
        <dbReference type="EMBL" id="MBS3058744.1"/>
    </source>
</evidence>
<dbReference type="PROSITE" id="PS50125">
    <property type="entry name" value="GUANYLATE_CYCLASE_2"/>
    <property type="match status" value="1"/>
</dbReference>
<dbReference type="PANTHER" id="PTHR43081:SF1">
    <property type="entry name" value="ADENYLATE CYCLASE, TERMINAL-DIFFERENTIATION SPECIFIC"/>
    <property type="match status" value="1"/>
</dbReference>
<dbReference type="InterPro" id="IPR001054">
    <property type="entry name" value="A/G_cyclase"/>
</dbReference>
<dbReference type="CDD" id="cd07302">
    <property type="entry name" value="CHD"/>
    <property type="match status" value="1"/>
</dbReference>
<evidence type="ECO:0000256" key="3">
    <source>
        <dbReference type="ARBA" id="ARBA00022692"/>
    </source>
</evidence>
<feature type="transmembrane region" description="Helical" evidence="6">
    <location>
        <begin position="330"/>
        <end position="355"/>
    </location>
</feature>
<dbReference type="EMBL" id="JAGVWB010000036">
    <property type="protein sequence ID" value="MBS3058744.1"/>
    <property type="molecule type" value="Genomic_DNA"/>
</dbReference>
<protein>
    <submittedName>
        <fullName evidence="8">Adenylate/guanylate cyclase domain-containing protein</fullName>
    </submittedName>
</protein>